<dbReference type="PROSITE" id="PS00138">
    <property type="entry name" value="SUBTILASE_SER"/>
    <property type="match status" value="1"/>
</dbReference>
<organism evidence="6">
    <name type="scientific">marine sediment metagenome</name>
    <dbReference type="NCBI Taxonomy" id="412755"/>
    <lineage>
        <taxon>unclassified sequences</taxon>
        <taxon>metagenomes</taxon>
        <taxon>ecological metagenomes</taxon>
    </lineage>
</organism>
<dbReference type="EMBL" id="BARU01016955">
    <property type="protein sequence ID" value="GAH54581.1"/>
    <property type="molecule type" value="Genomic_DNA"/>
</dbReference>
<comment type="similarity">
    <text evidence="1">Belongs to the peptidase S8 family.</text>
</comment>
<reference evidence="6" key="1">
    <citation type="journal article" date="2014" name="Front. Microbiol.">
        <title>High frequency of phylogenetically diverse reductive dehalogenase-homologous genes in deep subseafloor sedimentary metagenomes.</title>
        <authorList>
            <person name="Kawai M."/>
            <person name="Futagami T."/>
            <person name="Toyoda A."/>
            <person name="Takaki Y."/>
            <person name="Nishi S."/>
            <person name="Hori S."/>
            <person name="Arai W."/>
            <person name="Tsubouchi T."/>
            <person name="Morono Y."/>
            <person name="Uchiyama I."/>
            <person name="Ito T."/>
            <person name="Fujiyama A."/>
            <person name="Inagaki F."/>
            <person name="Takami H."/>
        </authorList>
    </citation>
    <scope>NUCLEOTIDE SEQUENCE</scope>
    <source>
        <strain evidence="6">Expedition CK06-06</strain>
    </source>
</reference>
<dbReference type="GO" id="GO:0006508">
    <property type="term" value="P:proteolysis"/>
    <property type="evidence" value="ECO:0007669"/>
    <property type="project" value="UniProtKB-KW"/>
</dbReference>
<dbReference type="PANTHER" id="PTHR43806:SF11">
    <property type="entry name" value="CEREVISIN-RELATED"/>
    <property type="match status" value="1"/>
</dbReference>
<accession>X1G9J8</accession>
<dbReference type="PROSITE" id="PS51892">
    <property type="entry name" value="SUBTILASE"/>
    <property type="match status" value="1"/>
</dbReference>
<evidence type="ECO:0000256" key="3">
    <source>
        <dbReference type="ARBA" id="ARBA00022801"/>
    </source>
</evidence>
<evidence type="ECO:0000256" key="2">
    <source>
        <dbReference type="ARBA" id="ARBA00022670"/>
    </source>
</evidence>
<evidence type="ECO:0000256" key="1">
    <source>
        <dbReference type="ARBA" id="ARBA00011073"/>
    </source>
</evidence>
<dbReference type="Gene3D" id="3.40.50.200">
    <property type="entry name" value="Peptidase S8/S53 domain"/>
    <property type="match status" value="1"/>
</dbReference>
<dbReference type="GO" id="GO:0004252">
    <property type="term" value="F:serine-type endopeptidase activity"/>
    <property type="evidence" value="ECO:0007669"/>
    <property type="project" value="InterPro"/>
</dbReference>
<dbReference type="InterPro" id="IPR050131">
    <property type="entry name" value="Peptidase_S8_subtilisin-like"/>
</dbReference>
<comment type="caution">
    <text evidence="6">The sequence shown here is derived from an EMBL/GenBank/DDBJ whole genome shotgun (WGS) entry which is preliminary data.</text>
</comment>
<keyword evidence="2" id="KW-0645">Protease</keyword>
<evidence type="ECO:0000313" key="6">
    <source>
        <dbReference type="EMBL" id="GAH54581.1"/>
    </source>
</evidence>
<name>X1G9J8_9ZZZZ</name>
<feature type="domain" description="Peptidase S8/S53" evidence="5">
    <location>
        <begin position="5"/>
        <end position="172"/>
    </location>
</feature>
<dbReference type="PANTHER" id="PTHR43806">
    <property type="entry name" value="PEPTIDASE S8"/>
    <property type="match status" value="1"/>
</dbReference>
<dbReference type="InterPro" id="IPR000209">
    <property type="entry name" value="Peptidase_S8/S53_dom"/>
</dbReference>
<evidence type="ECO:0000256" key="4">
    <source>
        <dbReference type="ARBA" id="ARBA00022825"/>
    </source>
</evidence>
<dbReference type="SUPFAM" id="SSF52743">
    <property type="entry name" value="Subtilisin-like"/>
    <property type="match status" value="1"/>
</dbReference>
<protein>
    <recommendedName>
        <fullName evidence="5">Peptidase S8/S53 domain-containing protein</fullName>
    </recommendedName>
</protein>
<dbReference type="Pfam" id="PF00082">
    <property type="entry name" value="Peptidase_S8"/>
    <property type="match status" value="1"/>
</dbReference>
<proteinExistence type="inferred from homology"/>
<dbReference type="InterPro" id="IPR036852">
    <property type="entry name" value="Peptidase_S8/S53_dom_sf"/>
</dbReference>
<dbReference type="InterPro" id="IPR023828">
    <property type="entry name" value="Peptidase_S8_Ser-AS"/>
</dbReference>
<keyword evidence="4" id="KW-0720">Serine protease</keyword>
<gene>
    <name evidence="6" type="ORF">S03H2_28149</name>
</gene>
<dbReference type="AlphaFoldDB" id="X1G9J8"/>
<sequence>TNTSVFENAINWVIQNKEVYDIRIVSMSFGAKPEENNLIEIRNLQQIVRKLVDKGILVVAAAGNDGSSSQANGDGTINAPASDKKVIAVGGVDYDGEMFPLSSKGPTFEFVKKPDVCAPAVGIYGADTDFQDDYTFGSGTSGATPFVAGLAALMLEKKENLTPLQLKNIISFSSLKTLKMRLEKNRKKRK</sequence>
<evidence type="ECO:0000259" key="5">
    <source>
        <dbReference type="Pfam" id="PF00082"/>
    </source>
</evidence>
<feature type="non-terminal residue" evidence="6">
    <location>
        <position position="1"/>
    </location>
</feature>
<keyword evidence="3" id="KW-0378">Hydrolase</keyword>